<dbReference type="EMBL" id="LBYB01000001">
    <property type="protein sequence ID" value="KKR42805.1"/>
    <property type="molecule type" value="Genomic_DNA"/>
</dbReference>
<keyword evidence="1" id="KW-1133">Transmembrane helix</keyword>
<evidence type="ECO:0000313" key="3">
    <source>
        <dbReference type="Proteomes" id="UP000034881"/>
    </source>
</evidence>
<gene>
    <name evidence="2" type="ORF">UT77_C0001G0256</name>
</gene>
<dbReference type="PANTHER" id="PTHR31272">
    <property type="entry name" value="CYTOCHROME C-TYPE BIOGENESIS PROTEIN HI_1454-RELATED"/>
    <property type="match status" value="1"/>
</dbReference>
<keyword evidence="1" id="KW-0812">Transmembrane</keyword>
<reference evidence="2 3" key="1">
    <citation type="journal article" date="2015" name="Nature">
        <title>rRNA introns, odd ribosomes, and small enigmatic genomes across a large radiation of phyla.</title>
        <authorList>
            <person name="Brown C.T."/>
            <person name="Hug L.A."/>
            <person name="Thomas B.C."/>
            <person name="Sharon I."/>
            <person name="Castelle C.J."/>
            <person name="Singh A."/>
            <person name="Wilkins M.J."/>
            <person name="Williams K.H."/>
            <person name="Banfield J.F."/>
        </authorList>
    </citation>
    <scope>NUCLEOTIDE SEQUENCE [LARGE SCALE GENOMIC DNA]</scope>
</reference>
<sequence>MDLVLVSFSFLAGLQAFFAPCSIALIPAYVGYYVKQETGDNNKIQQLLFGLKAGSLASLGLISVYIVFGIILALFGRLIAPIFPWIELVTGGLLLFMGSSTLLGYEFAVRPPLVIQTRTNGGRRFYLFGVAYAFGAIGCTLPIFLLVIFQSLAQKGMFGGVINFAVYALAMSSLMILFSLISSLSKSAMHKFLTRYMGTLQKSAGVLIILAGIYLIYLALQVISI</sequence>
<comment type="caution">
    <text evidence="2">The sequence shown here is derived from an EMBL/GenBank/DDBJ whole genome shotgun (WGS) entry which is preliminary data.</text>
</comment>
<evidence type="ECO:0000256" key="1">
    <source>
        <dbReference type="SAM" id="Phobius"/>
    </source>
</evidence>
<feature type="transmembrane region" description="Helical" evidence="1">
    <location>
        <begin position="161"/>
        <end position="184"/>
    </location>
</feature>
<dbReference type="PANTHER" id="PTHR31272:SF9">
    <property type="entry name" value="BLL1027 PROTEIN"/>
    <property type="match status" value="1"/>
</dbReference>
<protein>
    <submittedName>
        <fullName evidence="2">Transporter</fullName>
    </submittedName>
</protein>
<feature type="transmembrane region" description="Helical" evidence="1">
    <location>
        <begin position="125"/>
        <end position="149"/>
    </location>
</feature>
<accession>A0A0G0T6R2</accession>
<feature type="transmembrane region" description="Helical" evidence="1">
    <location>
        <begin position="48"/>
        <end position="75"/>
    </location>
</feature>
<feature type="transmembrane region" description="Helical" evidence="1">
    <location>
        <begin position="204"/>
        <end position="223"/>
    </location>
</feature>
<name>A0A0G0T6R2_9BACT</name>
<organism evidence="2 3">
    <name type="scientific">Candidatus Daviesbacteria bacterium GW2011_GWC2_40_12</name>
    <dbReference type="NCBI Taxonomy" id="1618431"/>
    <lineage>
        <taxon>Bacteria</taxon>
        <taxon>Candidatus Daviesiibacteriota</taxon>
    </lineage>
</organism>
<dbReference type="AlphaFoldDB" id="A0A0G0T6R2"/>
<feature type="transmembrane region" description="Helical" evidence="1">
    <location>
        <begin position="82"/>
        <end position="105"/>
    </location>
</feature>
<keyword evidence="1" id="KW-0472">Membrane</keyword>
<evidence type="ECO:0000313" key="2">
    <source>
        <dbReference type="EMBL" id="KKR42805.1"/>
    </source>
</evidence>
<dbReference type="Proteomes" id="UP000034881">
    <property type="component" value="Unassembled WGS sequence"/>
</dbReference>
<dbReference type="InterPro" id="IPR051790">
    <property type="entry name" value="Cytochrome_c-biogenesis_DsbD"/>
</dbReference>
<proteinExistence type="predicted"/>